<accession>A0A4U1MC70</accession>
<comment type="function">
    <text evidence="6 8">Binds together with bS18 to 16S ribosomal RNA.</text>
</comment>
<sequence>MRNYEIMYIIRPNIEEDAQKALVERFNGILTNNGAEINETKEMGKKRLAYEIENFNSGIYMLLNINSNTEAIDEFSRLMKINDDVLRFMTINLEEAKK</sequence>
<evidence type="ECO:0000313" key="10">
    <source>
        <dbReference type="Proteomes" id="UP000310541"/>
    </source>
</evidence>
<evidence type="ECO:0000256" key="3">
    <source>
        <dbReference type="ARBA" id="ARBA00022884"/>
    </source>
</evidence>
<evidence type="ECO:0000256" key="6">
    <source>
        <dbReference type="ARBA" id="ARBA00035104"/>
    </source>
</evidence>
<dbReference type="NCBIfam" id="TIGR00166">
    <property type="entry name" value="S6"/>
    <property type="match status" value="1"/>
</dbReference>
<dbReference type="EMBL" id="SWFM01000008">
    <property type="protein sequence ID" value="TKD67666.1"/>
    <property type="molecule type" value="Genomic_DNA"/>
</dbReference>
<evidence type="ECO:0000256" key="7">
    <source>
        <dbReference type="ARBA" id="ARBA00035294"/>
    </source>
</evidence>
<evidence type="ECO:0000256" key="2">
    <source>
        <dbReference type="ARBA" id="ARBA00022730"/>
    </source>
</evidence>
<comment type="caution">
    <text evidence="9">The sequence shown here is derived from an EMBL/GenBank/DDBJ whole genome shotgun (WGS) entry which is preliminary data.</text>
</comment>
<dbReference type="InterPro" id="IPR020814">
    <property type="entry name" value="Ribosomal_S6_plastid/chlpt"/>
</dbReference>
<organism evidence="9 10">
    <name type="scientific">Guptibacillus hwajinpoensis</name>
    <dbReference type="NCBI Taxonomy" id="208199"/>
    <lineage>
        <taxon>Bacteria</taxon>
        <taxon>Bacillati</taxon>
        <taxon>Bacillota</taxon>
        <taxon>Bacilli</taxon>
        <taxon>Bacillales</taxon>
        <taxon>Guptibacillaceae</taxon>
        <taxon>Guptibacillus</taxon>
    </lineage>
</organism>
<proteinExistence type="inferred from homology"/>
<keyword evidence="3 8" id="KW-0694">RNA-binding</keyword>
<protein>
    <recommendedName>
        <fullName evidence="7 8">Small ribosomal subunit protein bS6</fullName>
    </recommendedName>
</protein>
<dbReference type="GO" id="GO:0006412">
    <property type="term" value="P:translation"/>
    <property type="evidence" value="ECO:0007669"/>
    <property type="project" value="UniProtKB-UniRule"/>
</dbReference>
<dbReference type="InterPro" id="IPR014717">
    <property type="entry name" value="Transl_elong_EF1B/ribsomal_bS6"/>
</dbReference>
<dbReference type="FunFam" id="3.30.70.60:FF:000002">
    <property type="entry name" value="30S ribosomal protein S6"/>
    <property type="match status" value="1"/>
</dbReference>
<evidence type="ECO:0000256" key="8">
    <source>
        <dbReference type="HAMAP-Rule" id="MF_00360"/>
    </source>
</evidence>
<dbReference type="Proteomes" id="UP000310541">
    <property type="component" value="Unassembled WGS sequence"/>
</dbReference>
<dbReference type="GO" id="GO:1990904">
    <property type="term" value="C:ribonucleoprotein complex"/>
    <property type="evidence" value="ECO:0007669"/>
    <property type="project" value="UniProtKB-KW"/>
</dbReference>
<dbReference type="InterPro" id="IPR035980">
    <property type="entry name" value="Ribosomal_bS6_sf"/>
</dbReference>
<dbReference type="GO" id="GO:0005737">
    <property type="term" value="C:cytoplasm"/>
    <property type="evidence" value="ECO:0007669"/>
    <property type="project" value="UniProtKB-ARBA"/>
</dbReference>
<dbReference type="PANTHER" id="PTHR21011:SF1">
    <property type="entry name" value="SMALL RIBOSOMAL SUBUNIT PROTEIN BS6M"/>
    <property type="match status" value="1"/>
</dbReference>
<dbReference type="Pfam" id="PF01250">
    <property type="entry name" value="Ribosomal_S6"/>
    <property type="match status" value="1"/>
</dbReference>
<keyword evidence="4 8" id="KW-0689">Ribosomal protein</keyword>
<evidence type="ECO:0000256" key="5">
    <source>
        <dbReference type="ARBA" id="ARBA00023274"/>
    </source>
</evidence>
<dbReference type="OrthoDB" id="9812702at2"/>
<name>A0A4U1MC70_9BACL</name>
<dbReference type="RefSeq" id="WP_136948641.1">
    <property type="nucleotide sequence ID" value="NZ_SWFM01000008.1"/>
</dbReference>
<keyword evidence="5 8" id="KW-0687">Ribonucleoprotein</keyword>
<keyword evidence="2 8" id="KW-0699">rRNA-binding</keyword>
<dbReference type="GO" id="GO:0005840">
    <property type="term" value="C:ribosome"/>
    <property type="evidence" value="ECO:0007669"/>
    <property type="project" value="UniProtKB-KW"/>
</dbReference>
<dbReference type="AlphaFoldDB" id="A0A4U1MC70"/>
<evidence type="ECO:0000256" key="1">
    <source>
        <dbReference type="ARBA" id="ARBA00009512"/>
    </source>
</evidence>
<dbReference type="GO" id="GO:0070181">
    <property type="term" value="F:small ribosomal subunit rRNA binding"/>
    <property type="evidence" value="ECO:0007669"/>
    <property type="project" value="TreeGrafter"/>
</dbReference>
<dbReference type="SUPFAM" id="SSF54995">
    <property type="entry name" value="Ribosomal protein S6"/>
    <property type="match status" value="1"/>
</dbReference>
<reference evidence="9 10" key="1">
    <citation type="submission" date="2019-04" db="EMBL/GenBank/DDBJ databases">
        <title>Genome sequence of Bacillus hwajinpoensis strain Y2.</title>
        <authorList>
            <person name="Fair J.L."/>
            <person name="Maclea K.S."/>
        </authorList>
    </citation>
    <scope>NUCLEOTIDE SEQUENCE [LARGE SCALE GENOMIC DNA]</scope>
    <source>
        <strain evidence="9 10">Y2</strain>
    </source>
</reference>
<dbReference type="HAMAP" id="MF_00360">
    <property type="entry name" value="Ribosomal_bS6"/>
    <property type="match status" value="1"/>
</dbReference>
<dbReference type="CDD" id="cd00473">
    <property type="entry name" value="bS6"/>
    <property type="match status" value="1"/>
</dbReference>
<dbReference type="Gene3D" id="3.30.70.60">
    <property type="match status" value="1"/>
</dbReference>
<dbReference type="GO" id="GO:0003735">
    <property type="term" value="F:structural constituent of ribosome"/>
    <property type="evidence" value="ECO:0007669"/>
    <property type="project" value="InterPro"/>
</dbReference>
<evidence type="ECO:0000313" key="9">
    <source>
        <dbReference type="EMBL" id="TKD67666.1"/>
    </source>
</evidence>
<evidence type="ECO:0000256" key="4">
    <source>
        <dbReference type="ARBA" id="ARBA00022980"/>
    </source>
</evidence>
<dbReference type="InterPro" id="IPR000529">
    <property type="entry name" value="Ribosomal_bS6"/>
</dbReference>
<dbReference type="PANTHER" id="PTHR21011">
    <property type="entry name" value="MITOCHONDRIAL 28S RIBOSOMAL PROTEIN S6"/>
    <property type="match status" value="1"/>
</dbReference>
<comment type="similarity">
    <text evidence="1 8">Belongs to the bacterial ribosomal protein bS6 family.</text>
</comment>
<gene>
    <name evidence="8" type="primary">rpsF</name>
    <name evidence="9" type="ORF">FBF83_18520</name>
</gene>